<organism evidence="1 2">
    <name type="scientific">Tulasnella calospora MUT 4182</name>
    <dbReference type="NCBI Taxonomy" id="1051891"/>
    <lineage>
        <taxon>Eukaryota</taxon>
        <taxon>Fungi</taxon>
        <taxon>Dikarya</taxon>
        <taxon>Basidiomycota</taxon>
        <taxon>Agaricomycotina</taxon>
        <taxon>Agaricomycetes</taxon>
        <taxon>Cantharellales</taxon>
        <taxon>Tulasnellaceae</taxon>
        <taxon>Tulasnella</taxon>
    </lineage>
</organism>
<proteinExistence type="predicted"/>
<name>A0A0C3QAE9_9AGAM</name>
<reference evidence="2" key="2">
    <citation type="submission" date="2015-01" db="EMBL/GenBank/DDBJ databases">
        <title>Evolutionary Origins and Diversification of the Mycorrhizal Mutualists.</title>
        <authorList>
            <consortium name="DOE Joint Genome Institute"/>
            <consortium name="Mycorrhizal Genomics Consortium"/>
            <person name="Kohler A."/>
            <person name="Kuo A."/>
            <person name="Nagy L.G."/>
            <person name="Floudas D."/>
            <person name="Copeland A."/>
            <person name="Barry K.W."/>
            <person name="Cichocki N."/>
            <person name="Veneault-Fourrey C."/>
            <person name="LaButti K."/>
            <person name="Lindquist E.A."/>
            <person name="Lipzen A."/>
            <person name="Lundell T."/>
            <person name="Morin E."/>
            <person name="Murat C."/>
            <person name="Riley R."/>
            <person name="Ohm R."/>
            <person name="Sun H."/>
            <person name="Tunlid A."/>
            <person name="Henrissat B."/>
            <person name="Grigoriev I.V."/>
            <person name="Hibbett D.S."/>
            <person name="Martin F."/>
        </authorList>
    </citation>
    <scope>NUCLEOTIDE SEQUENCE [LARGE SCALE GENOMIC DNA]</scope>
    <source>
        <strain evidence="2">MUT 4182</strain>
    </source>
</reference>
<sequence length="80" mass="9337">MTHGYRRVWFLAPPIRIFILVVAFDPNVPYSYLYMLEGPVSYKSHLRGRHFVGNFGIRGICNGEGHFRPIIIPCDRHAHR</sequence>
<keyword evidence="2" id="KW-1185">Reference proteome</keyword>
<dbReference type="AlphaFoldDB" id="A0A0C3QAE9"/>
<dbReference type="HOGENOM" id="CLU_2591550_0_0_1"/>
<evidence type="ECO:0000313" key="2">
    <source>
        <dbReference type="Proteomes" id="UP000054248"/>
    </source>
</evidence>
<protein>
    <submittedName>
        <fullName evidence="1">Uncharacterized protein</fullName>
    </submittedName>
</protein>
<reference evidence="1 2" key="1">
    <citation type="submission" date="2014-04" db="EMBL/GenBank/DDBJ databases">
        <authorList>
            <consortium name="DOE Joint Genome Institute"/>
            <person name="Kuo A."/>
            <person name="Girlanda M."/>
            <person name="Perotto S."/>
            <person name="Kohler A."/>
            <person name="Nagy L.G."/>
            <person name="Floudas D."/>
            <person name="Copeland A."/>
            <person name="Barry K.W."/>
            <person name="Cichocki N."/>
            <person name="Veneault-Fourrey C."/>
            <person name="LaButti K."/>
            <person name="Lindquist E.A."/>
            <person name="Lipzen A."/>
            <person name="Lundell T."/>
            <person name="Morin E."/>
            <person name="Murat C."/>
            <person name="Sun H."/>
            <person name="Tunlid A."/>
            <person name="Henrissat B."/>
            <person name="Grigoriev I.V."/>
            <person name="Hibbett D.S."/>
            <person name="Martin F."/>
            <person name="Nordberg H.P."/>
            <person name="Cantor M.N."/>
            <person name="Hua S.X."/>
        </authorList>
    </citation>
    <scope>NUCLEOTIDE SEQUENCE [LARGE SCALE GENOMIC DNA]</scope>
    <source>
        <strain evidence="1 2">MUT 4182</strain>
    </source>
</reference>
<evidence type="ECO:0000313" key="1">
    <source>
        <dbReference type="EMBL" id="KIO27220.1"/>
    </source>
</evidence>
<dbReference type="EMBL" id="KN823012">
    <property type="protein sequence ID" value="KIO27220.1"/>
    <property type="molecule type" value="Genomic_DNA"/>
</dbReference>
<accession>A0A0C3QAE9</accession>
<dbReference type="Proteomes" id="UP000054248">
    <property type="component" value="Unassembled WGS sequence"/>
</dbReference>
<gene>
    <name evidence="1" type="ORF">M407DRAFT_193392</name>
</gene>